<feature type="domain" description="Hemerythrin-like" evidence="1">
    <location>
        <begin position="36"/>
        <end position="180"/>
    </location>
</feature>
<reference evidence="2 3" key="1">
    <citation type="submission" date="2015-12" db="EMBL/GenBank/DDBJ databases">
        <authorList>
            <person name="Shamseldin A."/>
            <person name="Moawad H."/>
            <person name="Abd El-Rahim W.M."/>
            <person name="Sadowsky M.J."/>
        </authorList>
    </citation>
    <scope>NUCLEOTIDE SEQUENCE [LARGE SCALE GENOMIC DNA]</scope>
    <source>
        <strain evidence="2 3">SJ5A-1</strain>
    </source>
</reference>
<evidence type="ECO:0000313" key="3">
    <source>
        <dbReference type="Proteomes" id="UP000054396"/>
    </source>
</evidence>
<dbReference type="EMBL" id="LPXO01000002">
    <property type="protein sequence ID" value="KUF12007.1"/>
    <property type="molecule type" value="Genomic_DNA"/>
</dbReference>
<name>A0A0W7WNB3_9RHOB</name>
<dbReference type="Gene3D" id="1.20.120.520">
    <property type="entry name" value="nmb1532 protein domain like"/>
    <property type="match status" value="1"/>
</dbReference>
<gene>
    <name evidence="2" type="ORF">AVJ23_05380</name>
</gene>
<protein>
    <submittedName>
        <fullName evidence="2">Cation-binding protein</fullName>
    </submittedName>
</protein>
<dbReference type="RefSeq" id="WP_058861125.1">
    <property type="nucleotide sequence ID" value="NZ_LPXO01000002.1"/>
</dbReference>
<dbReference type="OrthoDB" id="6077989at2"/>
<comment type="caution">
    <text evidence="2">The sequence shown here is derived from an EMBL/GenBank/DDBJ whole genome shotgun (WGS) entry which is preliminary data.</text>
</comment>
<evidence type="ECO:0000259" key="1">
    <source>
        <dbReference type="Pfam" id="PF01814"/>
    </source>
</evidence>
<dbReference type="Proteomes" id="UP000054396">
    <property type="component" value="Unassembled WGS sequence"/>
</dbReference>
<proteinExistence type="predicted"/>
<dbReference type="STRING" id="1685382.AVJ23_05380"/>
<dbReference type="Pfam" id="PF01814">
    <property type="entry name" value="Hemerythrin"/>
    <property type="match status" value="1"/>
</dbReference>
<dbReference type="InterPro" id="IPR012312">
    <property type="entry name" value="Hemerythrin-like"/>
</dbReference>
<organism evidence="2 3">
    <name type="scientific">Pseudoponticoccus marisrubri</name>
    <dbReference type="NCBI Taxonomy" id="1685382"/>
    <lineage>
        <taxon>Bacteria</taxon>
        <taxon>Pseudomonadati</taxon>
        <taxon>Pseudomonadota</taxon>
        <taxon>Alphaproteobacteria</taxon>
        <taxon>Rhodobacterales</taxon>
        <taxon>Roseobacteraceae</taxon>
        <taxon>Pseudoponticoccus</taxon>
    </lineage>
</organism>
<accession>A0A0W7WNB3</accession>
<sequence>MTTNIIQRQGLPTEMQALLRAHPRDGWARHPHFARAIQHWMGAHDMFRRLAFQMREDGEAFLDGRMVDPTYADRLGHLGHRLVTSLHGHHRWEDRRFFPELEAADPRFARGLEMLEQDHAVLDATLERVTRHGNRAVQLAVLDPAAMGAEVRPLRDAVEALQGFLDRHLRDEEDLAVPILLHHGLRA</sequence>
<dbReference type="AlphaFoldDB" id="A0A0W7WNB3"/>
<keyword evidence="3" id="KW-1185">Reference proteome</keyword>
<evidence type="ECO:0000313" key="2">
    <source>
        <dbReference type="EMBL" id="KUF12007.1"/>
    </source>
</evidence>